<name>A0AA35VD08_LACSI</name>
<evidence type="ECO:0000313" key="2">
    <source>
        <dbReference type="EMBL" id="CAI9260497.1"/>
    </source>
</evidence>
<dbReference type="PANTHER" id="PTHR31672:SF13">
    <property type="entry name" value="F-BOX PROTEIN CPR30-LIKE"/>
    <property type="match status" value="1"/>
</dbReference>
<dbReference type="InterPro" id="IPR017451">
    <property type="entry name" value="F-box-assoc_interact_dom"/>
</dbReference>
<reference evidence="2" key="1">
    <citation type="submission" date="2023-04" db="EMBL/GenBank/DDBJ databases">
        <authorList>
            <person name="Vijverberg K."/>
            <person name="Xiong W."/>
            <person name="Schranz E."/>
        </authorList>
    </citation>
    <scope>NUCLEOTIDE SEQUENCE</scope>
</reference>
<dbReference type="InterPro" id="IPR050796">
    <property type="entry name" value="SCF_F-box_component"/>
</dbReference>
<dbReference type="InterPro" id="IPR013187">
    <property type="entry name" value="F-box-assoc_dom_typ3"/>
</dbReference>
<evidence type="ECO:0000313" key="3">
    <source>
        <dbReference type="Proteomes" id="UP001177003"/>
    </source>
</evidence>
<proteinExistence type="predicted"/>
<feature type="domain" description="F-box associated beta-propeller type 3" evidence="1">
    <location>
        <begin position="63"/>
        <end position="231"/>
    </location>
</feature>
<dbReference type="Pfam" id="PF08268">
    <property type="entry name" value="FBA_3"/>
    <property type="match status" value="1"/>
</dbReference>
<sequence length="240" mass="28117">MRCASKSWNALLSQSSFVKSHLHHSIHNNTEILLVFTKDYFYFHCEPFIAHPNSRSPHLKLINFIKIPNNPPSQNIVIGSVDDLVCFSHRSDDYLVVNIWNPSLSTMLTLPSHSMHSNNYNDSMEIIFWFGYEPETKDYRVVMLNGIHQPPSSHQHHVIKEWRQVEVYNMKSGSWKLITQRFPSYVSRIHPQHEVCVDCYNGHLHWLCYIDEKMKAQKIVTFDLGAETFHETHLLDSILD</sequence>
<accession>A0AA35VD08</accession>
<dbReference type="AlphaFoldDB" id="A0AA35VD08"/>
<dbReference type="Proteomes" id="UP001177003">
    <property type="component" value="Chromosome 0"/>
</dbReference>
<organism evidence="2 3">
    <name type="scientific">Lactuca saligna</name>
    <name type="common">Willowleaf lettuce</name>
    <dbReference type="NCBI Taxonomy" id="75948"/>
    <lineage>
        <taxon>Eukaryota</taxon>
        <taxon>Viridiplantae</taxon>
        <taxon>Streptophyta</taxon>
        <taxon>Embryophyta</taxon>
        <taxon>Tracheophyta</taxon>
        <taxon>Spermatophyta</taxon>
        <taxon>Magnoliopsida</taxon>
        <taxon>eudicotyledons</taxon>
        <taxon>Gunneridae</taxon>
        <taxon>Pentapetalae</taxon>
        <taxon>asterids</taxon>
        <taxon>campanulids</taxon>
        <taxon>Asterales</taxon>
        <taxon>Asteraceae</taxon>
        <taxon>Cichorioideae</taxon>
        <taxon>Cichorieae</taxon>
        <taxon>Lactucinae</taxon>
        <taxon>Lactuca</taxon>
    </lineage>
</organism>
<dbReference type="EMBL" id="OX465086">
    <property type="protein sequence ID" value="CAI9260497.1"/>
    <property type="molecule type" value="Genomic_DNA"/>
</dbReference>
<dbReference type="NCBIfam" id="TIGR01640">
    <property type="entry name" value="F_box_assoc_1"/>
    <property type="match status" value="1"/>
</dbReference>
<gene>
    <name evidence="2" type="ORF">LSALG_LOCUS1330</name>
</gene>
<dbReference type="PANTHER" id="PTHR31672">
    <property type="entry name" value="BNACNNG10540D PROTEIN"/>
    <property type="match status" value="1"/>
</dbReference>
<protein>
    <recommendedName>
        <fullName evidence="1">F-box associated beta-propeller type 3 domain-containing protein</fullName>
    </recommendedName>
</protein>
<evidence type="ECO:0000259" key="1">
    <source>
        <dbReference type="Pfam" id="PF08268"/>
    </source>
</evidence>
<keyword evidence="3" id="KW-1185">Reference proteome</keyword>